<dbReference type="Gene3D" id="3.40.50.1220">
    <property type="entry name" value="TPP-binding domain"/>
    <property type="match status" value="1"/>
</dbReference>
<dbReference type="GO" id="GO:0016874">
    <property type="term" value="F:ligase activity"/>
    <property type="evidence" value="ECO:0007669"/>
    <property type="project" value="UniProtKB-KW"/>
</dbReference>
<dbReference type="InterPro" id="IPR029035">
    <property type="entry name" value="DHS-like_NAD/FAD-binding_dom"/>
</dbReference>
<dbReference type="InterPro" id="IPR000399">
    <property type="entry name" value="TPP-bd_CS"/>
</dbReference>
<keyword evidence="11" id="KW-0436">Ligase</keyword>
<dbReference type="InterPro" id="IPR012000">
    <property type="entry name" value="Thiamin_PyroP_enz_cen_dom"/>
</dbReference>
<feature type="domain" description="Thiamine pyrophosphate enzyme central" evidence="8">
    <location>
        <begin position="231"/>
        <end position="357"/>
    </location>
</feature>
<evidence type="ECO:0000259" key="8">
    <source>
        <dbReference type="Pfam" id="PF00205"/>
    </source>
</evidence>
<evidence type="ECO:0000256" key="2">
    <source>
        <dbReference type="ARBA" id="ARBA00001964"/>
    </source>
</evidence>
<dbReference type="GO" id="GO:0030976">
    <property type="term" value="F:thiamine pyrophosphate binding"/>
    <property type="evidence" value="ECO:0007669"/>
    <property type="project" value="InterPro"/>
</dbReference>
<dbReference type="InterPro" id="IPR029061">
    <property type="entry name" value="THDP-binding"/>
</dbReference>
<evidence type="ECO:0000259" key="9">
    <source>
        <dbReference type="Pfam" id="PF02775"/>
    </source>
</evidence>
<dbReference type="HOGENOM" id="CLU_013748_3_3_11"/>
<evidence type="ECO:0000256" key="4">
    <source>
        <dbReference type="ARBA" id="ARBA00022723"/>
    </source>
</evidence>
<dbReference type="PANTHER" id="PTHR18968">
    <property type="entry name" value="THIAMINE PYROPHOSPHATE ENZYMES"/>
    <property type="match status" value="1"/>
</dbReference>
<keyword evidence="4" id="KW-0479">Metal-binding</keyword>
<dbReference type="Pfam" id="PF02775">
    <property type="entry name" value="TPP_enzyme_C"/>
    <property type="match status" value="1"/>
</dbReference>
<dbReference type="PANTHER" id="PTHR18968:SF166">
    <property type="entry name" value="2-HYDROXYACYL-COA LYASE 2"/>
    <property type="match status" value="1"/>
</dbReference>
<protein>
    <submittedName>
        <fullName evidence="11">Thiamine pyrophosphate-dependent enzyme, putative carboligase or decarboxylase</fullName>
    </submittedName>
</protein>
<evidence type="ECO:0000256" key="3">
    <source>
        <dbReference type="ARBA" id="ARBA00007812"/>
    </source>
</evidence>
<comment type="cofactor">
    <cofactor evidence="1">
        <name>Mg(2+)</name>
        <dbReference type="ChEBI" id="CHEBI:18420"/>
    </cofactor>
</comment>
<sequence length="589" mass="62723">MSQTTTEPPAAAAGSSPETDGESGATAAILRARSGDPDRISGGHLVAKALKAEGVDVIFTLCGGHIIDIYDGCVDEGIAVVDVRHEQVAAHAADGYARVTGKPGVAVVTAGPGTTDAVTGVANAFRAESPMLLIGGQGALSQHKMGSLQDLPHVDMMTPITKFAATVPHTTRSADMVSMAFRECYAGAPGPSFLEIPRDVLDAEVDLKDCTIPEPGRYRVSTKSAGDPAAVERLADVLAHSSKPAVLLGSQVWTGRGTDAAIDFARTLDIPVFMNGSARGSLPPGDPHHFHLSRRYAFNNADVIIIVGTPFDFRMGYGRRLPAGATVVQIDMDYRTVGKNRDIDLGIVGDPGAVLAAVTAASSGRLAKPNRRAWFEELRAEESAAYQKRLPRQLSDASPIHPLRLAHEINEFLTEDSIYIGDGGDIVTFSGGVVQPKTPGHWMDPGPLGTLGVGVPFVLAAKYARPDKEVVALFGDGAFSLTGWDFETLVRFDLPFVGVVGNNSSMNQIRYGQMRKYGEARQRVGNTLGDVRYDEFARMLGGYGEEVRDPADIGPALRRARESGLPSLINVWVDPDAYAPGTMNQTMYK</sequence>
<evidence type="ECO:0000259" key="10">
    <source>
        <dbReference type="Pfam" id="PF02776"/>
    </source>
</evidence>
<evidence type="ECO:0000313" key="12">
    <source>
        <dbReference type="Proteomes" id="UP000021053"/>
    </source>
</evidence>
<dbReference type="Proteomes" id="UP000021053">
    <property type="component" value="Unassembled WGS sequence"/>
</dbReference>
<dbReference type="GO" id="GO:0003984">
    <property type="term" value="F:acetolactate synthase activity"/>
    <property type="evidence" value="ECO:0007669"/>
    <property type="project" value="TreeGrafter"/>
</dbReference>
<feature type="compositionally biased region" description="Low complexity" evidence="7">
    <location>
        <begin position="1"/>
        <end position="18"/>
    </location>
</feature>
<dbReference type="AlphaFoldDB" id="A0A010YMW0"/>
<dbReference type="PATRIC" id="fig|927661.3.peg.2628"/>
<keyword evidence="5 6" id="KW-0786">Thiamine pyrophosphate</keyword>
<feature type="region of interest" description="Disordered" evidence="7">
    <location>
        <begin position="1"/>
        <end position="24"/>
    </location>
</feature>
<dbReference type="SUPFAM" id="SSF52518">
    <property type="entry name" value="Thiamin diphosphate-binding fold (THDP-binding)"/>
    <property type="match status" value="2"/>
</dbReference>
<dbReference type="GO" id="GO:0009099">
    <property type="term" value="P:L-valine biosynthetic process"/>
    <property type="evidence" value="ECO:0007669"/>
    <property type="project" value="TreeGrafter"/>
</dbReference>
<dbReference type="InterPro" id="IPR011766">
    <property type="entry name" value="TPP_enzyme_TPP-bd"/>
</dbReference>
<evidence type="ECO:0000256" key="6">
    <source>
        <dbReference type="RuleBase" id="RU362132"/>
    </source>
</evidence>
<feature type="domain" description="Thiamine pyrophosphate enzyme TPP-binding" evidence="9">
    <location>
        <begin position="429"/>
        <end position="571"/>
    </location>
</feature>
<organism evidence="11 12">
    <name type="scientific">Cryptosporangium arvum DSM 44712</name>
    <dbReference type="NCBI Taxonomy" id="927661"/>
    <lineage>
        <taxon>Bacteria</taxon>
        <taxon>Bacillati</taxon>
        <taxon>Actinomycetota</taxon>
        <taxon>Actinomycetes</taxon>
        <taxon>Cryptosporangiales</taxon>
        <taxon>Cryptosporangiaceae</taxon>
        <taxon>Cryptosporangium</taxon>
    </lineage>
</organism>
<keyword evidence="12" id="KW-1185">Reference proteome</keyword>
<dbReference type="GO" id="GO:0050660">
    <property type="term" value="F:flavin adenine dinucleotide binding"/>
    <property type="evidence" value="ECO:0007669"/>
    <property type="project" value="TreeGrafter"/>
</dbReference>
<dbReference type="GO" id="GO:0005948">
    <property type="term" value="C:acetolactate synthase complex"/>
    <property type="evidence" value="ECO:0007669"/>
    <property type="project" value="TreeGrafter"/>
</dbReference>
<dbReference type="SUPFAM" id="SSF52467">
    <property type="entry name" value="DHS-like NAD/FAD-binding domain"/>
    <property type="match status" value="1"/>
</dbReference>
<accession>A0A010YMW0</accession>
<dbReference type="RefSeq" id="WP_084700431.1">
    <property type="nucleotide sequence ID" value="NZ_KK073874.1"/>
</dbReference>
<evidence type="ECO:0000256" key="5">
    <source>
        <dbReference type="ARBA" id="ARBA00023052"/>
    </source>
</evidence>
<evidence type="ECO:0000256" key="7">
    <source>
        <dbReference type="SAM" id="MobiDB-lite"/>
    </source>
</evidence>
<dbReference type="Pfam" id="PF02776">
    <property type="entry name" value="TPP_enzyme_N"/>
    <property type="match status" value="1"/>
</dbReference>
<dbReference type="GO" id="GO:0000287">
    <property type="term" value="F:magnesium ion binding"/>
    <property type="evidence" value="ECO:0007669"/>
    <property type="project" value="InterPro"/>
</dbReference>
<dbReference type="OrthoDB" id="4494979at2"/>
<dbReference type="CDD" id="cd02004">
    <property type="entry name" value="TPP_BZL_OCoD_HPCL"/>
    <property type="match status" value="1"/>
</dbReference>
<dbReference type="PROSITE" id="PS00187">
    <property type="entry name" value="TPP_ENZYMES"/>
    <property type="match status" value="1"/>
</dbReference>
<dbReference type="Gene3D" id="3.40.50.970">
    <property type="match status" value="2"/>
</dbReference>
<dbReference type="CDD" id="cd07035">
    <property type="entry name" value="TPP_PYR_POX_like"/>
    <property type="match status" value="1"/>
</dbReference>
<comment type="cofactor">
    <cofactor evidence="2">
        <name>thiamine diphosphate</name>
        <dbReference type="ChEBI" id="CHEBI:58937"/>
    </cofactor>
</comment>
<dbReference type="GO" id="GO:0009097">
    <property type="term" value="P:isoleucine biosynthetic process"/>
    <property type="evidence" value="ECO:0007669"/>
    <property type="project" value="TreeGrafter"/>
</dbReference>
<dbReference type="InterPro" id="IPR045229">
    <property type="entry name" value="TPP_enz"/>
</dbReference>
<evidence type="ECO:0000313" key="11">
    <source>
        <dbReference type="EMBL" id="EXG81550.1"/>
    </source>
</evidence>
<comment type="caution">
    <text evidence="11">The sequence shown here is derived from an EMBL/GenBank/DDBJ whole genome shotgun (WGS) entry which is preliminary data.</text>
</comment>
<name>A0A010YMW0_9ACTN</name>
<comment type="similarity">
    <text evidence="3 6">Belongs to the TPP enzyme family.</text>
</comment>
<evidence type="ECO:0000256" key="1">
    <source>
        <dbReference type="ARBA" id="ARBA00001946"/>
    </source>
</evidence>
<gene>
    <name evidence="11" type="ORF">CryarDRAFT_2666</name>
</gene>
<proteinExistence type="inferred from homology"/>
<dbReference type="FunFam" id="3.40.50.970:FF:000007">
    <property type="entry name" value="Acetolactate synthase"/>
    <property type="match status" value="1"/>
</dbReference>
<dbReference type="InterPro" id="IPR012001">
    <property type="entry name" value="Thiamin_PyroP_enz_TPP-bd_dom"/>
</dbReference>
<dbReference type="Pfam" id="PF00205">
    <property type="entry name" value="TPP_enzyme_M"/>
    <property type="match status" value="1"/>
</dbReference>
<reference evidence="11 12" key="1">
    <citation type="submission" date="2013-07" db="EMBL/GenBank/DDBJ databases">
        <authorList>
            <consortium name="DOE Joint Genome Institute"/>
            <person name="Eisen J."/>
            <person name="Huntemann M."/>
            <person name="Han J."/>
            <person name="Chen A."/>
            <person name="Kyrpides N."/>
            <person name="Mavromatis K."/>
            <person name="Markowitz V."/>
            <person name="Palaniappan K."/>
            <person name="Ivanova N."/>
            <person name="Schaumberg A."/>
            <person name="Pati A."/>
            <person name="Liolios K."/>
            <person name="Nordberg H.P."/>
            <person name="Cantor M.N."/>
            <person name="Hua S.X."/>
            <person name="Woyke T."/>
        </authorList>
    </citation>
    <scope>NUCLEOTIDE SEQUENCE [LARGE SCALE GENOMIC DNA]</scope>
    <source>
        <strain evidence="11 12">DSM 44712</strain>
    </source>
</reference>
<feature type="domain" description="Thiamine pyrophosphate enzyme N-terminal TPP-binding" evidence="10">
    <location>
        <begin position="41"/>
        <end position="150"/>
    </location>
</feature>
<dbReference type="EMBL" id="JFBT01000001">
    <property type="protein sequence ID" value="EXG81550.1"/>
    <property type="molecule type" value="Genomic_DNA"/>
</dbReference>